<accession>A0A5D4GXD7</accession>
<reference evidence="3 4" key="1">
    <citation type="submission" date="2019-08" db="EMBL/GenBank/DDBJ databases">
        <authorList>
            <person name="Seo Y.L."/>
        </authorList>
    </citation>
    <scope>NUCLEOTIDE SEQUENCE [LARGE SCALE GENOMIC DNA]</scope>
    <source>
        <strain evidence="3 4">MaA-C15</strain>
    </source>
</reference>
<proteinExistence type="inferred from homology"/>
<dbReference type="InterPro" id="IPR029045">
    <property type="entry name" value="ClpP/crotonase-like_dom_sf"/>
</dbReference>
<keyword evidence="4" id="KW-1185">Reference proteome</keyword>
<evidence type="ECO:0000256" key="1">
    <source>
        <dbReference type="ARBA" id="ARBA00005254"/>
    </source>
</evidence>
<organism evidence="3 4">
    <name type="scientific">Neoaquamicrobium microcysteis</name>
    <dbReference type="NCBI Taxonomy" id="2682781"/>
    <lineage>
        <taxon>Bacteria</taxon>
        <taxon>Pseudomonadati</taxon>
        <taxon>Pseudomonadota</taxon>
        <taxon>Alphaproteobacteria</taxon>
        <taxon>Hyphomicrobiales</taxon>
        <taxon>Phyllobacteriaceae</taxon>
        <taxon>Neoaquamicrobium</taxon>
    </lineage>
</organism>
<evidence type="ECO:0000256" key="2">
    <source>
        <dbReference type="RuleBase" id="RU003707"/>
    </source>
</evidence>
<dbReference type="PANTHER" id="PTHR43802">
    <property type="entry name" value="ENOYL-COA HYDRATASE"/>
    <property type="match status" value="1"/>
</dbReference>
<dbReference type="Gene3D" id="3.90.226.10">
    <property type="entry name" value="2-enoyl-CoA Hydratase, Chain A, domain 1"/>
    <property type="match status" value="1"/>
</dbReference>
<name>A0A5D4GXD7_9HYPH</name>
<dbReference type="CDD" id="cd06558">
    <property type="entry name" value="crotonase-like"/>
    <property type="match status" value="1"/>
</dbReference>
<dbReference type="AlphaFoldDB" id="A0A5D4GXD7"/>
<dbReference type="Gene3D" id="1.10.287.2460">
    <property type="match status" value="1"/>
</dbReference>
<dbReference type="NCBIfam" id="NF006108">
    <property type="entry name" value="PRK08259.1"/>
    <property type="match status" value="1"/>
</dbReference>
<dbReference type="EMBL" id="VSZS01000061">
    <property type="protein sequence ID" value="TYR32824.1"/>
    <property type="molecule type" value="Genomic_DNA"/>
</dbReference>
<dbReference type="InterPro" id="IPR018376">
    <property type="entry name" value="Enoyl-CoA_hyd/isom_CS"/>
</dbReference>
<dbReference type="PANTHER" id="PTHR43802:SF1">
    <property type="entry name" value="IP11341P-RELATED"/>
    <property type="match status" value="1"/>
</dbReference>
<dbReference type="SUPFAM" id="SSF52096">
    <property type="entry name" value="ClpP/crotonase"/>
    <property type="match status" value="1"/>
</dbReference>
<dbReference type="Proteomes" id="UP000323258">
    <property type="component" value="Unassembled WGS sequence"/>
</dbReference>
<gene>
    <name evidence="3" type="ORF">FY036_10015</name>
</gene>
<comment type="caution">
    <text evidence="3">The sequence shown here is derived from an EMBL/GenBank/DDBJ whole genome shotgun (WGS) entry which is preliminary data.</text>
</comment>
<comment type="similarity">
    <text evidence="1 2">Belongs to the enoyl-CoA hydratase/isomerase family.</text>
</comment>
<sequence length="268" mass="29163">MSIRVEQDGEITVVTIDRAEARNAVNPEMADALFRAFTAFDRDDSRKVAVLTGVNGVFSAGFDLKWAADNVHETWFAEHELDSSFDGHDDRPRKGPMGPTRLTLSKPVIGAISGPAVAGGMELALWCDLRVMEASAYMGVYCRRWGVPLIDGGTVRLPRIVGHGRAMDLILTGRKVDAQECREIGLANYLCDDGAALETALAIARDITRYPQACMRADRISAIRQWSLGPEEALANEWKSAATFRKEGMAGAGRFSQGKGRAGDFGDI</sequence>
<evidence type="ECO:0000313" key="4">
    <source>
        <dbReference type="Proteomes" id="UP000323258"/>
    </source>
</evidence>
<dbReference type="Pfam" id="PF00378">
    <property type="entry name" value="ECH_1"/>
    <property type="match status" value="1"/>
</dbReference>
<dbReference type="InterPro" id="IPR001753">
    <property type="entry name" value="Enoyl-CoA_hydra/iso"/>
</dbReference>
<dbReference type="RefSeq" id="WP_148914585.1">
    <property type="nucleotide sequence ID" value="NZ_VSZS01000061.1"/>
</dbReference>
<dbReference type="OrthoDB" id="5730382at2"/>
<evidence type="ECO:0000313" key="3">
    <source>
        <dbReference type="EMBL" id="TYR32824.1"/>
    </source>
</evidence>
<dbReference type="PROSITE" id="PS00166">
    <property type="entry name" value="ENOYL_COA_HYDRATASE"/>
    <property type="match status" value="1"/>
</dbReference>
<reference evidence="3 4" key="2">
    <citation type="submission" date="2019-09" db="EMBL/GenBank/DDBJ databases">
        <title>Mesorhizobium sp. MaA-C15 isolated from Microcystis aeruginosa.</title>
        <authorList>
            <person name="Jeong S.E."/>
            <person name="Jin H.M."/>
            <person name="Jeon C.O."/>
        </authorList>
    </citation>
    <scope>NUCLEOTIDE SEQUENCE [LARGE SCALE GENOMIC DNA]</scope>
    <source>
        <strain evidence="3 4">MaA-C15</strain>
    </source>
</reference>
<protein>
    <submittedName>
        <fullName evidence="3">Crotonase/enoyl-CoA hydratase family protein</fullName>
    </submittedName>
</protein>
<dbReference type="GO" id="GO:0003824">
    <property type="term" value="F:catalytic activity"/>
    <property type="evidence" value="ECO:0007669"/>
    <property type="project" value="InterPro"/>
</dbReference>